<evidence type="ECO:0000256" key="2">
    <source>
        <dbReference type="ARBA" id="ARBA00009646"/>
    </source>
</evidence>
<comment type="function">
    <text evidence="1">Crystallins are the dominant structural components of the vertebrate eye lens.</text>
</comment>
<accession>A0A8B8T9V0</accession>
<evidence type="ECO:0000313" key="8">
    <source>
        <dbReference type="RefSeq" id="XP_032338979.1"/>
    </source>
</evidence>
<dbReference type="InterPro" id="IPR050252">
    <property type="entry name" value="Beta/Gamma-Crystallin"/>
</dbReference>
<evidence type="ECO:0000256" key="3">
    <source>
        <dbReference type="ARBA" id="ARBA00011245"/>
    </source>
</evidence>
<evidence type="ECO:0000256" key="1">
    <source>
        <dbReference type="ARBA" id="ARBA00003689"/>
    </source>
</evidence>
<keyword evidence="7" id="KW-1185">Reference proteome</keyword>
<evidence type="ECO:0000256" key="4">
    <source>
        <dbReference type="ARBA" id="ARBA00022613"/>
    </source>
</evidence>
<comment type="similarity">
    <text evidence="2">Belongs to the beta/gamma-crystallin family.</text>
</comment>
<dbReference type="Proteomes" id="UP000694856">
    <property type="component" value="Chromosome 7"/>
</dbReference>
<dbReference type="GeneID" id="102508726"/>
<reference evidence="8" key="1">
    <citation type="submission" date="2025-08" db="UniProtKB">
        <authorList>
            <consortium name="RefSeq"/>
        </authorList>
    </citation>
    <scope>IDENTIFICATION</scope>
    <source>
        <tissue evidence="8">Ear skin</tissue>
    </source>
</reference>
<keyword evidence="5" id="KW-0677">Repeat</keyword>
<evidence type="ECO:0000313" key="7">
    <source>
        <dbReference type="Proteomes" id="UP000694856"/>
    </source>
</evidence>
<dbReference type="CTD" id="155051"/>
<dbReference type="SUPFAM" id="SSF49695">
    <property type="entry name" value="gamma-Crystallin-like"/>
    <property type="match status" value="1"/>
</dbReference>
<dbReference type="GO" id="GO:0005212">
    <property type="term" value="F:structural constituent of eye lens"/>
    <property type="evidence" value="ECO:0007669"/>
    <property type="project" value="UniProtKB-KW"/>
</dbReference>
<dbReference type="Gene3D" id="2.60.20.10">
    <property type="entry name" value="Crystallins"/>
    <property type="match status" value="1"/>
</dbReference>
<proteinExistence type="inferred from homology"/>
<dbReference type="InterPro" id="IPR011024">
    <property type="entry name" value="G_crystallin-like"/>
</dbReference>
<dbReference type="PANTHER" id="PTHR11818">
    <property type="entry name" value="BETA/GAMMA CRYSTALLIN"/>
    <property type="match status" value="1"/>
</dbReference>
<evidence type="ECO:0000256" key="5">
    <source>
        <dbReference type="ARBA" id="ARBA00022737"/>
    </source>
</evidence>
<sequence length="156" mass="16912">MACPQTPEGHLEETSRHLANPLPKGTVLALLWACPSSLPLPAFSQQSQRKPAGGGGSSCRGLASPFLFFLLGTPTHAPGTAHDTAWGISQLCEVGGDWLTPSEVPQATASACGWVLYEEPNYRGRMYLVERGDFRSFSDWEAHSARVQSLRRVANF</sequence>
<dbReference type="RefSeq" id="XP_032338979.1">
    <property type="nucleotide sequence ID" value="XM_032483088.1"/>
</dbReference>
<dbReference type="GO" id="GO:0007601">
    <property type="term" value="P:visual perception"/>
    <property type="evidence" value="ECO:0007669"/>
    <property type="project" value="TreeGrafter"/>
</dbReference>
<comment type="subunit">
    <text evidence="3">Monomer.</text>
</comment>
<name>A0A8B8T9V0_CAMFR</name>
<organism evidence="7 8">
    <name type="scientific">Camelus ferus</name>
    <name type="common">Wild bactrian camel</name>
    <name type="synonym">Camelus bactrianus ferus</name>
    <dbReference type="NCBI Taxonomy" id="419612"/>
    <lineage>
        <taxon>Eukaryota</taxon>
        <taxon>Metazoa</taxon>
        <taxon>Chordata</taxon>
        <taxon>Craniata</taxon>
        <taxon>Vertebrata</taxon>
        <taxon>Euteleostomi</taxon>
        <taxon>Mammalia</taxon>
        <taxon>Eutheria</taxon>
        <taxon>Laurasiatheria</taxon>
        <taxon>Artiodactyla</taxon>
        <taxon>Tylopoda</taxon>
        <taxon>Camelidae</taxon>
        <taxon>Camelus</taxon>
    </lineage>
</organism>
<dbReference type="AlphaFoldDB" id="A0A8B8T9V0"/>
<feature type="domain" description="Beta/gamma crystallin 'Greek key'" evidence="6">
    <location>
        <begin position="112"/>
        <end position="154"/>
    </location>
</feature>
<dbReference type="Pfam" id="PF00030">
    <property type="entry name" value="Crystall"/>
    <property type="match status" value="1"/>
</dbReference>
<dbReference type="PANTHER" id="PTHR11818:SF22">
    <property type="entry name" value="GAMMA-CRYSTALLIN N"/>
    <property type="match status" value="1"/>
</dbReference>
<evidence type="ECO:0000259" key="6">
    <source>
        <dbReference type="PROSITE" id="PS50915"/>
    </source>
</evidence>
<protein>
    <submittedName>
        <fullName evidence="8">Gamma-crystallin N isoform X3</fullName>
    </submittedName>
</protein>
<dbReference type="PROSITE" id="PS50915">
    <property type="entry name" value="CRYSTALLIN_BETA_GAMMA"/>
    <property type="match status" value="1"/>
</dbReference>
<gene>
    <name evidence="8" type="primary">CRYGN</name>
</gene>
<keyword evidence="4" id="KW-0273">Eye lens protein</keyword>
<dbReference type="InterPro" id="IPR001064">
    <property type="entry name" value="Beta/gamma_crystallin"/>
</dbReference>
<dbReference type="GO" id="GO:0002088">
    <property type="term" value="P:lens development in camera-type eye"/>
    <property type="evidence" value="ECO:0007669"/>
    <property type="project" value="TreeGrafter"/>
</dbReference>
<dbReference type="SMART" id="SM00247">
    <property type="entry name" value="XTALbg"/>
    <property type="match status" value="1"/>
</dbReference>